<dbReference type="EMBL" id="KI894007">
    <property type="protein sequence ID" value="OCF53519.1"/>
    <property type="molecule type" value="Genomic_DNA"/>
</dbReference>
<reference evidence="3" key="2">
    <citation type="submission" date="2013-07" db="EMBL/GenBank/DDBJ databases">
        <authorList>
            <consortium name="The Broad Institute Genome Sequencing Platform"/>
            <person name="Cuomo C."/>
            <person name="Litvintseva A."/>
            <person name="Chen Y."/>
            <person name="Heitman J."/>
            <person name="Sun S."/>
            <person name="Springer D."/>
            <person name="Dromer F."/>
            <person name="Young S.K."/>
            <person name="Zeng Q."/>
            <person name="Gargeya S."/>
            <person name="Fitzgerald M."/>
            <person name="Abouelleil A."/>
            <person name="Alvarado L."/>
            <person name="Berlin A.M."/>
            <person name="Chapman S.B."/>
            <person name="Dewar J."/>
            <person name="Goldberg J."/>
            <person name="Griggs A."/>
            <person name="Gujja S."/>
            <person name="Hansen M."/>
            <person name="Howarth C."/>
            <person name="Imamovic A."/>
            <person name="Larimer J."/>
            <person name="McCowan C."/>
            <person name="Murphy C."/>
            <person name="Pearson M."/>
            <person name="Priest M."/>
            <person name="Roberts A."/>
            <person name="Saif S."/>
            <person name="Shea T."/>
            <person name="Sykes S."/>
            <person name="Wortman J."/>
            <person name="Nusbaum C."/>
            <person name="Birren B."/>
        </authorList>
    </citation>
    <scope>NUCLEOTIDE SEQUENCE</scope>
    <source>
        <strain evidence="3">CBS 10737</strain>
    </source>
</reference>
<dbReference type="OrthoDB" id="2561286at2759"/>
<reference evidence="2" key="3">
    <citation type="submission" date="2016-07" db="EMBL/GenBank/DDBJ databases">
        <title>Evolution of pathogenesis and genome organization in the Tremellales.</title>
        <authorList>
            <person name="Cuomo C."/>
            <person name="Litvintseva A."/>
            <person name="Heitman J."/>
            <person name="Chen Y."/>
            <person name="Sun S."/>
            <person name="Springer D."/>
            <person name="Dromer F."/>
            <person name="Young S."/>
            <person name="Zeng Q."/>
            <person name="Chapman S."/>
            <person name="Gujja S."/>
            <person name="Saif S."/>
            <person name="Birren B."/>
        </authorList>
    </citation>
    <scope>NUCLEOTIDE SEQUENCE</scope>
    <source>
        <strain evidence="2">CBS 10737</strain>
    </source>
</reference>
<protein>
    <submittedName>
        <fullName evidence="2">Uncharacterized protein</fullName>
    </submittedName>
</protein>
<dbReference type="EMBL" id="CP144519">
    <property type="protein sequence ID" value="WWC66601.1"/>
    <property type="molecule type" value="Genomic_DNA"/>
</dbReference>
<dbReference type="GeneID" id="30169193"/>
<dbReference type="KEGG" id="kpin:30169193"/>
<gene>
    <name evidence="2" type="ORF">I206_00824</name>
    <name evidence="3" type="ORF">I206_100504</name>
</gene>
<proteinExistence type="predicted"/>
<reference evidence="2" key="1">
    <citation type="submission" date="2013-07" db="EMBL/GenBank/DDBJ databases">
        <title>The Genome Sequence of Cryptococcus pinus CBS10737.</title>
        <authorList>
            <consortium name="The Broad Institute Genome Sequencing Platform"/>
            <person name="Cuomo C."/>
            <person name="Litvintseva A."/>
            <person name="Chen Y."/>
            <person name="Heitman J."/>
            <person name="Sun S."/>
            <person name="Springer D."/>
            <person name="Dromer F."/>
            <person name="Young S.K."/>
            <person name="Zeng Q."/>
            <person name="Gargeya S."/>
            <person name="Fitzgerald M."/>
            <person name="Abouelleil A."/>
            <person name="Alvarado L."/>
            <person name="Berlin A.M."/>
            <person name="Chapman S.B."/>
            <person name="Dewar J."/>
            <person name="Goldberg J."/>
            <person name="Griggs A."/>
            <person name="Gujja S."/>
            <person name="Hansen M."/>
            <person name="Howarth C."/>
            <person name="Imamovic A."/>
            <person name="Larimer J."/>
            <person name="McCowan C."/>
            <person name="Murphy C."/>
            <person name="Pearson M."/>
            <person name="Priest M."/>
            <person name="Roberts A."/>
            <person name="Saif S."/>
            <person name="Shea T."/>
            <person name="Sykes S."/>
            <person name="Wortman J."/>
            <person name="Nusbaum C."/>
            <person name="Birren B."/>
        </authorList>
    </citation>
    <scope>NUCLEOTIDE SEQUENCE [LARGE SCALE GENOMIC DNA]</scope>
    <source>
        <strain evidence="2">CBS 10737</strain>
    </source>
</reference>
<accession>A0A1B9ID06</accession>
<evidence type="ECO:0000313" key="2">
    <source>
        <dbReference type="EMBL" id="OCF53519.1"/>
    </source>
</evidence>
<feature type="chain" id="PRO_5008628600" evidence="1">
    <location>
        <begin position="22"/>
        <end position="92"/>
    </location>
</feature>
<keyword evidence="1" id="KW-0732">Signal</keyword>
<evidence type="ECO:0000313" key="3">
    <source>
        <dbReference type="EMBL" id="WWC66601.1"/>
    </source>
</evidence>
<keyword evidence="4" id="KW-1185">Reference proteome</keyword>
<evidence type="ECO:0000313" key="4">
    <source>
        <dbReference type="Proteomes" id="UP000094020"/>
    </source>
</evidence>
<feature type="signal peptide" evidence="1">
    <location>
        <begin position="1"/>
        <end position="21"/>
    </location>
</feature>
<organism evidence="2">
    <name type="scientific">Kwoniella pini CBS 10737</name>
    <dbReference type="NCBI Taxonomy" id="1296096"/>
    <lineage>
        <taxon>Eukaryota</taxon>
        <taxon>Fungi</taxon>
        <taxon>Dikarya</taxon>
        <taxon>Basidiomycota</taxon>
        <taxon>Agaricomycotina</taxon>
        <taxon>Tremellomycetes</taxon>
        <taxon>Tremellales</taxon>
        <taxon>Cryptococcaceae</taxon>
        <taxon>Kwoniella</taxon>
    </lineage>
</organism>
<evidence type="ECO:0000256" key="1">
    <source>
        <dbReference type="SAM" id="SignalP"/>
    </source>
</evidence>
<dbReference type="RefSeq" id="XP_019014738.1">
    <property type="nucleotide sequence ID" value="XM_019152600.1"/>
</dbReference>
<name>A0A1B9ID06_9TREE</name>
<dbReference type="AlphaFoldDB" id="A0A1B9ID06"/>
<reference evidence="3" key="4">
    <citation type="submission" date="2024-02" db="EMBL/GenBank/DDBJ databases">
        <title>Comparative genomics of Cryptococcus and Kwoniella reveals pathogenesis evolution and contrasting modes of karyotype evolution via chromosome fusion or intercentromeric recombination.</title>
        <authorList>
            <person name="Coelho M.A."/>
            <person name="David-Palma M."/>
            <person name="Shea T."/>
            <person name="Bowers K."/>
            <person name="McGinley-Smith S."/>
            <person name="Mohammad A.W."/>
            <person name="Gnirke A."/>
            <person name="Yurkov A.M."/>
            <person name="Nowrousian M."/>
            <person name="Sun S."/>
            <person name="Cuomo C.A."/>
            <person name="Heitman J."/>
        </authorList>
    </citation>
    <scope>NUCLEOTIDE SEQUENCE</scope>
    <source>
        <strain evidence="3">CBS 10737</strain>
    </source>
</reference>
<sequence length="92" mass="10153">MRFSISTIILSLALMVSSSTALEPGEVPINVAVRSVNGRIEHFYERDAVEYYKKRAELDERELAKRQDVESDLYPVSNDGSGVKAFSGAGSQ</sequence>
<dbReference type="Proteomes" id="UP000094020">
    <property type="component" value="Chromosome 1"/>
</dbReference>